<dbReference type="PROSITE" id="PS51063">
    <property type="entry name" value="HTH_CRP_2"/>
    <property type="match status" value="1"/>
</dbReference>
<dbReference type="InterPro" id="IPR018490">
    <property type="entry name" value="cNMP-bd_dom_sf"/>
</dbReference>
<evidence type="ECO:0000313" key="16">
    <source>
        <dbReference type="Proteomes" id="UP000033067"/>
    </source>
</evidence>
<keyword evidence="10" id="KW-0010">Activator</keyword>
<evidence type="ECO:0000259" key="14">
    <source>
        <dbReference type="PROSITE" id="PS51063"/>
    </source>
</evidence>
<evidence type="ECO:0000256" key="11">
    <source>
        <dbReference type="ARBA" id="ARBA00023163"/>
    </source>
</evidence>
<evidence type="ECO:0000256" key="9">
    <source>
        <dbReference type="ARBA" id="ARBA00023125"/>
    </source>
</evidence>
<name>A0A0E3Z000_9GAMM</name>
<dbReference type="PATRIC" id="fig|314722.6.peg.512"/>
<dbReference type="InterPro" id="IPR050397">
    <property type="entry name" value="Env_Response_Regulators"/>
</dbReference>
<dbReference type="Proteomes" id="UP000033067">
    <property type="component" value="Chromosome"/>
</dbReference>
<evidence type="ECO:0000256" key="12">
    <source>
        <dbReference type="ARBA" id="ARBA00031697"/>
    </source>
</evidence>
<protein>
    <recommendedName>
        <fullName evidence="3">CRP-like protein Clp</fullName>
    </recommendedName>
    <alternativeName>
        <fullName evidence="12">Catabolite activation-like protein</fullName>
    </alternativeName>
</protein>
<dbReference type="Pfam" id="PF00027">
    <property type="entry name" value="cNMP_binding"/>
    <property type="match status" value="1"/>
</dbReference>
<keyword evidence="9" id="KW-0238">DNA-binding</keyword>
<keyword evidence="6" id="KW-0973">c-di-GMP</keyword>
<dbReference type="SMART" id="SM00419">
    <property type="entry name" value="HTH_CRP"/>
    <property type="match status" value="1"/>
</dbReference>
<keyword evidence="8" id="KW-0843">Virulence</keyword>
<keyword evidence="11" id="KW-0804">Transcription</keyword>
<dbReference type="Gene3D" id="1.10.10.10">
    <property type="entry name" value="Winged helix-like DNA-binding domain superfamily/Winged helix DNA-binding domain"/>
    <property type="match status" value="1"/>
</dbReference>
<keyword evidence="16" id="KW-1185">Reference proteome</keyword>
<proteinExistence type="predicted"/>
<dbReference type="SMART" id="SM00100">
    <property type="entry name" value="cNMP"/>
    <property type="match status" value="1"/>
</dbReference>
<dbReference type="PANTHER" id="PTHR24567:SF68">
    <property type="entry name" value="DNA-BINDING TRANSCRIPTIONAL DUAL REGULATOR CRP"/>
    <property type="match status" value="1"/>
</dbReference>
<dbReference type="KEGG" id="psuw:WQ53_02470"/>
<dbReference type="GO" id="GO:0003677">
    <property type="term" value="F:DNA binding"/>
    <property type="evidence" value="ECO:0007669"/>
    <property type="project" value="UniProtKB-KW"/>
</dbReference>
<dbReference type="GO" id="GO:0003824">
    <property type="term" value="F:catalytic activity"/>
    <property type="evidence" value="ECO:0007669"/>
    <property type="project" value="UniProtKB-KW"/>
</dbReference>
<evidence type="ECO:0000256" key="2">
    <source>
        <dbReference type="ARBA" id="ARBA00011738"/>
    </source>
</evidence>
<dbReference type="EMBL" id="CP011144">
    <property type="protein sequence ID" value="AKC85793.1"/>
    <property type="molecule type" value="Genomic_DNA"/>
</dbReference>
<evidence type="ECO:0000256" key="6">
    <source>
        <dbReference type="ARBA" id="ARBA00022636"/>
    </source>
</evidence>
<dbReference type="PROSITE" id="PS50042">
    <property type="entry name" value="CNMP_BINDING_3"/>
    <property type="match status" value="1"/>
</dbReference>
<organism evidence="15 16">
    <name type="scientific">Pseudoxanthomonas suwonensis</name>
    <dbReference type="NCBI Taxonomy" id="314722"/>
    <lineage>
        <taxon>Bacteria</taxon>
        <taxon>Pseudomonadati</taxon>
        <taxon>Pseudomonadota</taxon>
        <taxon>Gammaproteobacteria</taxon>
        <taxon>Lysobacterales</taxon>
        <taxon>Lysobacteraceae</taxon>
        <taxon>Pseudoxanthomonas</taxon>
    </lineage>
</organism>
<keyword evidence="5" id="KW-0021">Allosteric enzyme</keyword>
<sequence>MDIETAGTLLTRVGWLSRQPEAFQEKVLSGLVLRHYAAGETVYRLGGPIGGVYGLVSGSVIVTTAPPQASPHLFHYATAGSWIGEGPFLSREPRRVGLAAVLDTWMAYLPLETMDRIAAEDPAAIRRFAQILLINTDILVRAFCDIQNPDENRRIAATLCRIGGANDIPIPLTQSELGLMSNASRKQVNGALKRFSEKGWISKSYRTVILRDIAGLQAFASGGERD</sequence>
<accession>A0A0E3Z000</accession>
<evidence type="ECO:0000256" key="8">
    <source>
        <dbReference type="ARBA" id="ARBA00023026"/>
    </source>
</evidence>
<dbReference type="InterPro" id="IPR036388">
    <property type="entry name" value="WH-like_DNA-bd_sf"/>
</dbReference>
<evidence type="ECO:0000256" key="4">
    <source>
        <dbReference type="ARBA" id="ARBA00022491"/>
    </source>
</evidence>
<dbReference type="RefSeq" id="WP_052630083.1">
    <property type="nucleotide sequence ID" value="NZ_CP011144.1"/>
</dbReference>
<evidence type="ECO:0000313" key="15">
    <source>
        <dbReference type="EMBL" id="AKC85793.1"/>
    </source>
</evidence>
<evidence type="ECO:0000256" key="7">
    <source>
        <dbReference type="ARBA" id="ARBA00023015"/>
    </source>
</evidence>
<evidence type="ECO:0000256" key="1">
    <source>
        <dbReference type="ARBA" id="ARBA00004496"/>
    </source>
</evidence>
<dbReference type="InterPro" id="IPR000595">
    <property type="entry name" value="cNMP-bd_dom"/>
</dbReference>
<dbReference type="GO" id="GO:0005829">
    <property type="term" value="C:cytosol"/>
    <property type="evidence" value="ECO:0007669"/>
    <property type="project" value="TreeGrafter"/>
</dbReference>
<dbReference type="InterPro" id="IPR012318">
    <property type="entry name" value="HTH_CRP"/>
</dbReference>
<dbReference type="Gene3D" id="2.60.120.10">
    <property type="entry name" value="Jelly Rolls"/>
    <property type="match status" value="1"/>
</dbReference>
<dbReference type="Pfam" id="PF13545">
    <property type="entry name" value="HTH_Crp_2"/>
    <property type="match status" value="1"/>
</dbReference>
<dbReference type="SUPFAM" id="SSF46785">
    <property type="entry name" value="Winged helix' DNA-binding domain"/>
    <property type="match status" value="1"/>
</dbReference>
<evidence type="ECO:0000256" key="3">
    <source>
        <dbReference type="ARBA" id="ARBA00020769"/>
    </source>
</evidence>
<comment type="subunit">
    <text evidence="2">Homodimer.</text>
</comment>
<feature type="domain" description="Cyclic nucleotide-binding" evidence="13">
    <location>
        <begin position="15"/>
        <end position="135"/>
    </location>
</feature>
<gene>
    <name evidence="15" type="ORF">WQ53_02470</name>
</gene>
<evidence type="ECO:0000259" key="13">
    <source>
        <dbReference type="PROSITE" id="PS50042"/>
    </source>
</evidence>
<dbReference type="GO" id="GO:0003700">
    <property type="term" value="F:DNA-binding transcription factor activity"/>
    <property type="evidence" value="ECO:0007669"/>
    <property type="project" value="TreeGrafter"/>
</dbReference>
<dbReference type="CDD" id="cd00038">
    <property type="entry name" value="CAP_ED"/>
    <property type="match status" value="1"/>
</dbReference>
<keyword evidence="4" id="KW-0678">Repressor</keyword>
<reference evidence="15 16" key="1">
    <citation type="journal article" date="2015" name="Genome Announc.">
        <title>Complete Genome Sequence of Pseudoxanthomonas suwonensis Strain J1, a Cellulose-Degrading Bacterium Isolated from Leaf- and Wood-Enriched Soil.</title>
        <authorList>
            <person name="Hou L."/>
            <person name="Jiang J."/>
            <person name="Xu Z."/>
            <person name="Zhou Y."/>
            <person name="Leung F.C."/>
        </authorList>
    </citation>
    <scope>NUCLEOTIDE SEQUENCE [LARGE SCALE GENOMIC DNA]</scope>
    <source>
        <strain evidence="15 16">J1</strain>
    </source>
</reference>
<dbReference type="InterPro" id="IPR014710">
    <property type="entry name" value="RmlC-like_jellyroll"/>
</dbReference>
<feature type="domain" description="HTH crp-type" evidence="14">
    <location>
        <begin position="149"/>
        <end position="214"/>
    </location>
</feature>
<dbReference type="PANTHER" id="PTHR24567">
    <property type="entry name" value="CRP FAMILY TRANSCRIPTIONAL REGULATORY PROTEIN"/>
    <property type="match status" value="1"/>
</dbReference>
<dbReference type="SUPFAM" id="SSF51206">
    <property type="entry name" value="cAMP-binding domain-like"/>
    <property type="match status" value="1"/>
</dbReference>
<comment type="subcellular location">
    <subcellularLocation>
        <location evidence="1">Cytoplasm</location>
    </subcellularLocation>
</comment>
<keyword evidence="7" id="KW-0805">Transcription regulation</keyword>
<dbReference type="AlphaFoldDB" id="A0A0E3Z000"/>
<dbReference type="InterPro" id="IPR036390">
    <property type="entry name" value="WH_DNA-bd_sf"/>
</dbReference>
<evidence type="ECO:0000256" key="5">
    <source>
        <dbReference type="ARBA" id="ARBA00022533"/>
    </source>
</evidence>
<evidence type="ECO:0000256" key="10">
    <source>
        <dbReference type="ARBA" id="ARBA00023159"/>
    </source>
</evidence>